<dbReference type="AlphaFoldDB" id="A0A1J4JGC7"/>
<dbReference type="RefSeq" id="XP_068349836.1">
    <property type="nucleotide sequence ID" value="XM_068511229.1"/>
</dbReference>
<dbReference type="GeneID" id="94845933"/>
<evidence type="ECO:0000313" key="2">
    <source>
        <dbReference type="Proteomes" id="UP000179807"/>
    </source>
</evidence>
<dbReference type="EMBL" id="MLAK01001159">
    <property type="protein sequence ID" value="OHS96699.1"/>
    <property type="molecule type" value="Genomic_DNA"/>
</dbReference>
<gene>
    <name evidence="1" type="ORF">TRFO_37102</name>
</gene>
<dbReference type="InterPro" id="IPR016024">
    <property type="entry name" value="ARM-type_fold"/>
</dbReference>
<organism evidence="1 2">
    <name type="scientific">Tritrichomonas foetus</name>
    <dbReference type="NCBI Taxonomy" id="1144522"/>
    <lineage>
        <taxon>Eukaryota</taxon>
        <taxon>Metamonada</taxon>
        <taxon>Parabasalia</taxon>
        <taxon>Tritrichomonadida</taxon>
        <taxon>Tritrichomonadidae</taxon>
        <taxon>Tritrichomonas</taxon>
    </lineage>
</organism>
<protein>
    <submittedName>
        <fullName evidence="1">Uncharacterized protein</fullName>
    </submittedName>
</protein>
<dbReference type="VEuPathDB" id="TrichDB:TRFO_37102"/>
<proteinExistence type="predicted"/>
<accession>A0A1J4JGC7</accession>
<reference evidence="1" key="1">
    <citation type="submission" date="2016-10" db="EMBL/GenBank/DDBJ databases">
        <authorList>
            <person name="Benchimol M."/>
            <person name="Almeida L.G."/>
            <person name="Vasconcelos A.T."/>
            <person name="Perreira-Neves A."/>
            <person name="Rosa I.A."/>
            <person name="Tasca T."/>
            <person name="Bogo M.R."/>
            <person name="de Souza W."/>
        </authorList>
    </citation>
    <scope>NUCLEOTIDE SEQUENCE [LARGE SCALE GENOMIC DNA]</scope>
    <source>
        <strain evidence="1">K</strain>
    </source>
</reference>
<evidence type="ECO:0000313" key="1">
    <source>
        <dbReference type="EMBL" id="OHS96699.1"/>
    </source>
</evidence>
<dbReference type="Proteomes" id="UP000179807">
    <property type="component" value="Unassembled WGS sequence"/>
</dbReference>
<sequence>MNSSLDPRTTQRIESIREVNCCYKKVILPVSIISFQSEGVKSLKNQKQKVSLALKKLDLLMKQNFHQDILKISLINIVKCLEIFYHNQKHLNKFCSVFPYQVFFSIITTHNDPEIATCALKIFSLCCLSKHFPRNTFSKPEHINFLLNLFNQINVKYHDCIFRIFKECILRRPDVRNYLLQHDVLNFIDQNSPVSIEFISFCLASEPDIEKGYANTINVFLTIALRSNNKDVVLTALRMFKLKSFQNSKIIDPNLLSIIFNELFPMNDPAYIIPILNVASSIKLDRQTFIPMVMNSFGSTNNIKVFRKCIKLLQIHYEEWREFPEILTYLSKFLPSSYEKEKNIAQIMMLYLVISPEIDAKIVDFILRFASDRTIGLHCLAFTYHVLNSIISSENADAKQKILEVISNNIEQIETLAGDENEEIQKVAISILDLLPNI</sequence>
<keyword evidence="2" id="KW-1185">Reference proteome</keyword>
<name>A0A1J4JGC7_9EUKA</name>
<dbReference type="SUPFAM" id="SSF48371">
    <property type="entry name" value="ARM repeat"/>
    <property type="match status" value="1"/>
</dbReference>
<comment type="caution">
    <text evidence="1">The sequence shown here is derived from an EMBL/GenBank/DDBJ whole genome shotgun (WGS) entry which is preliminary data.</text>
</comment>